<dbReference type="AlphaFoldDB" id="A0AAF0AWC1"/>
<dbReference type="Gene3D" id="3.40.850.10">
    <property type="entry name" value="Kinesin motor domain"/>
    <property type="match status" value="1"/>
</dbReference>
<dbReference type="InterPro" id="IPR001752">
    <property type="entry name" value="Kinesin_motor_dom"/>
</dbReference>
<keyword evidence="5 7" id="KW-0175">Coiled coil</keyword>
<evidence type="ECO:0000256" key="7">
    <source>
        <dbReference type="SAM" id="Coils"/>
    </source>
</evidence>
<dbReference type="PANTHER" id="PTHR47969:SF15">
    <property type="entry name" value="CHROMOSOME-ASSOCIATED KINESIN KIF4A-RELATED"/>
    <property type="match status" value="1"/>
</dbReference>
<evidence type="ECO:0000259" key="9">
    <source>
        <dbReference type="PROSITE" id="PS50067"/>
    </source>
</evidence>
<evidence type="ECO:0000256" key="2">
    <source>
        <dbReference type="ARBA" id="ARBA00022490"/>
    </source>
</evidence>
<keyword evidence="2" id="KW-0963">Cytoplasm</keyword>
<protein>
    <submittedName>
        <fullName evidence="10">Kinesin-like protein Klp8</fullName>
    </submittedName>
</protein>
<dbReference type="GeneID" id="80877353"/>
<sequence length="503" mass="56407">MSTANVRTIVRVRPKSLRELSTNAVDLLTTDDNRNEITIHPPPEGLANSRHRHRVRGPRVFHFDKCFSPSAIGSNGQALEEEALFQNTGPYLVHSTLEGYNACLFTYGQSGSGKTYSTIGARGQTGLVPKLSGFLFKEIDRIQAETNATIRVSISVAEILNETVYDLLESKESTENDIHADASTHYFSQGFSQFEVENAQEIDAFLRLAAKTKETTIADESGKTHGHTAIIFKIHQKIPKTEKQISLQKESYLQILDLGSFGRNSHQKSENGIPSEFAGNDESLSVLNRVIASLTSKKHDLIIPYTDSVLTRFLQNALGGNCRTLVLACVSPCDFDDTFSTLRYAEAARKIKNISVINTKKIYGDSDENEFDTIVSSLESDRVQMKRHEEHSKKLLAIIDDLKTEYESRIRSLELQNTALKNHLCLAVDAYLNPVELNFPKKPGNKSQKSLNEMLQMELTEFQKDVKLLAKDFEGTVLSPQEFNPPRLQNIEEESLRHDSLLD</sequence>
<dbReference type="GO" id="GO:0051231">
    <property type="term" value="P:spindle elongation"/>
    <property type="evidence" value="ECO:0007669"/>
    <property type="project" value="TreeGrafter"/>
</dbReference>
<feature type="domain" description="Kinesin motor" evidence="9">
    <location>
        <begin position="5"/>
        <end position="351"/>
    </location>
</feature>
<keyword evidence="3 6" id="KW-0547">Nucleotide-binding</keyword>
<keyword evidence="11" id="KW-1185">Reference proteome</keyword>
<evidence type="ECO:0000256" key="5">
    <source>
        <dbReference type="ARBA" id="ARBA00023054"/>
    </source>
</evidence>
<dbReference type="KEGG" id="som:SOMG_03877"/>
<comment type="subcellular location">
    <subcellularLocation>
        <location evidence="1">Cytoplasm</location>
    </subcellularLocation>
</comment>
<proteinExistence type="inferred from homology"/>
<dbReference type="GO" id="GO:0007018">
    <property type="term" value="P:microtubule-based movement"/>
    <property type="evidence" value="ECO:0007669"/>
    <property type="project" value="InterPro"/>
</dbReference>
<dbReference type="GO" id="GO:0003777">
    <property type="term" value="F:microtubule motor activity"/>
    <property type="evidence" value="ECO:0007669"/>
    <property type="project" value="InterPro"/>
</dbReference>
<dbReference type="GO" id="GO:0007052">
    <property type="term" value="P:mitotic spindle organization"/>
    <property type="evidence" value="ECO:0007669"/>
    <property type="project" value="TreeGrafter"/>
</dbReference>
<dbReference type="PRINTS" id="PR00380">
    <property type="entry name" value="KINESINHEAVY"/>
</dbReference>
<feature type="region of interest" description="Disordered" evidence="8">
    <location>
        <begin position="480"/>
        <end position="503"/>
    </location>
</feature>
<evidence type="ECO:0000313" key="10">
    <source>
        <dbReference type="EMBL" id="WBW73368.1"/>
    </source>
</evidence>
<dbReference type="RefSeq" id="XP_056037611.1">
    <property type="nucleotide sequence ID" value="XM_056182664.1"/>
</dbReference>
<dbReference type="EMBL" id="CP115612">
    <property type="protein sequence ID" value="WBW73368.1"/>
    <property type="molecule type" value="Genomic_DNA"/>
</dbReference>
<evidence type="ECO:0000256" key="4">
    <source>
        <dbReference type="ARBA" id="ARBA00022840"/>
    </source>
</evidence>
<keyword evidence="4 6" id="KW-0067">ATP-binding</keyword>
<evidence type="ECO:0000256" key="1">
    <source>
        <dbReference type="ARBA" id="ARBA00004496"/>
    </source>
</evidence>
<keyword evidence="6" id="KW-0505">Motor protein</keyword>
<dbReference type="Proteomes" id="UP001212411">
    <property type="component" value="Chromosome 2"/>
</dbReference>
<dbReference type="PANTHER" id="PTHR47969">
    <property type="entry name" value="CHROMOSOME-ASSOCIATED KINESIN KIF4A-RELATED"/>
    <property type="match status" value="1"/>
</dbReference>
<reference evidence="10 11" key="1">
    <citation type="journal article" date="2023" name="G3 (Bethesda)">
        <title>A high-quality reference genome for the fission yeast Schizosaccharomyces osmophilus.</title>
        <authorList>
            <person name="Jia G.S."/>
            <person name="Zhang W.C."/>
            <person name="Liang Y."/>
            <person name="Liu X.H."/>
            <person name="Rhind N."/>
            <person name="Pidoux A."/>
            <person name="Brysch-Herzberg M."/>
            <person name="Du L.L."/>
        </authorList>
    </citation>
    <scope>NUCLEOTIDE SEQUENCE [LARGE SCALE GENOMIC DNA]</scope>
    <source>
        <strain evidence="10 11">CBS 15793</strain>
    </source>
</reference>
<evidence type="ECO:0000313" key="11">
    <source>
        <dbReference type="Proteomes" id="UP001212411"/>
    </source>
</evidence>
<evidence type="ECO:0000256" key="6">
    <source>
        <dbReference type="PROSITE-ProRule" id="PRU00283"/>
    </source>
</evidence>
<evidence type="ECO:0000256" key="3">
    <source>
        <dbReference type="ARBA" id="ARBA00022741"/>
    </source>
</evidence>
<comment type="similarity">
    <text evidence="6">Belongs to the TRAFAC class myosin-kinesin ATPase superfamily. Kinesin family.</text>
</comment>
<dbReference type="GO" id="GO:0005875">
    <property type="term" value="C:microtubule associated complex"/>
    <property type="evidence" value="ECO:0007669"/>
    <property type="project" value="TreeGrafter"/>
</dbReference>
<gene>
    <name evidence="10" type="primary">klp8</name>
    <name evidence="10" type="ORF">SOMG_03877</name>
</gene>
<evidence type="ECO:0000256" key="8">
    <source>
        <dbReference type="SAM" id="MobiDB-lite"/>
    </source>
</evidence>
<feature type="binding site" evidence="6">
    <location>
        <begin position="108"/>
        <end position="115"/>
    </location>
    <ligand>
        <name>ATP</name>
        <dbReference type="ChEBI" id="CHEBI:30616"/>
    </ligand>
</feature>
<dbReference type="SUPFAM" id="SSF52540">
    <property type="entry name" value="P-loop containing nucleoside triphosphate hydrolases"/>
    <property type="match status" value="1"/>
</dbReference>
<dbReference type="GO" id="GO:0005737">
    <property type="term" value="C:cytoplasm"/>
    <property type="evidence" value="ECO:0007669"/>
    <property type="project" value="UniProtKB-SubCell"/>
</dbReference>
<dbReference type="InterPro" id="IPR036961">
    <property type="entry name" value="Kinesin_motor_dom_sf"/>
</dbReference>
<dbReference type="GO" id="GO:0008017">
    <property type="term" value="F:microtubule binding"/>
    <property type="evidence" value="ECO:0007669"/>
    <property type="project" value="InterPro"/>
</dbReference>
<dbReference type="InterPro" id="IPR027417">
    <property type="entry name" value="P-loop_NTPase"/>
</dbReference>
<dbReference type="Pfam" id="PF00225">
    <property type="entry name" value="Kinesin"/>
    <property type="match status" value="1"/>
</dbReference>
<dbReference type="GO" id="GO:0005524">
    <property type="term" value="F:ATP binding"/>
    <property type="evidence" value="ECO:0007669"/>
    <property type="project" value="UniProtKB-UniRule"/>
</dbReference>
<dbReference type="InterPro" id="IPR027640">
    <property type="entry name" value="Kinesin-like_fam"/>
</dbReference>
<accession>A0AAF0AWC1</accession>
<name>A0AAF0AWC1_9SCHI</name>
<dbReference type="PROSITE" id="PS50067">
    <property type="entry name" value="KINESIN_MOTOR_2"/>
    <property type="match status" value="1"/>
</dbReference>
<feature type="coiled-coil region" evidence="7">
    <location>
        <begin position="385"/>
        <end position="423"/>
    </location>
</feature>
<organism evidence="10 11">
    <name type="scientific">Schizosaccharomyces osmophilus</name>
    <dbReference type="NCBI Taxonomy" id="2545709"/>
    <lineage>
        <taxon>Eukaryota</taxon>
        <taxon>Fungi</taxon>
        <taxon>Dikarya</taxon>
        <taxon>Ascomycota</taxon>
        <taxon>Taphrinomycotina</taxon>
        <taxon>Schizosaccharomycetes</taxon>
        <taxon>Schizosaccharomycetales</taxon>
        <taxon>Schizosaccharomycetaceae</taxon>
        <taxon>Schizosaccharomyces</taxon>
    </lineage>
</organism>
<feature type="compositionally biased region" description="Basic and acidic residues" evidence="8">
    <location>
        <begin position="494"/>
        <end position="503"/>
    </location>
</feature>
<dbReference type="SMART" id="SM00129">
    <property type="entry name" value="KISc"/>
    <property type="match status" value="1"/>
</dbReference>